<dbReference type="Proteomes" id="UP001180724">
    <property type="component" value="Unassembled WGS sequence"/>
</dbReference>
<keyword evidence="2" id="KW-1185">Reference proteome</keyword>
<sequence length="244" mass="26797">MTCCAICDKAIKEGEPFRRHRRRDLTGSVLATSHTHKACRGRPTIVPFIAQWSGETASDPTVVLSPFSGVAYADETALDRDDRGVLWQRRPDSRGVGRPMYGKVHSGRQRQAMAGLLCHVCGGPADQDDRGVLWLLEDGAREYPQWPEDLMTVHPPICLDCIPLARQQCPHLWAGSVAVRVKASKACAVFGLRYTASRVGPIPVEGDIYPFESPLLPLVVATQLVRALYDCTIVTLTEELAAHA</sequence>
<comment type="caution">
    <text evidence="1">The sequence shown here is derived from an EMBL/GenBank/DDBJ whole genome shotgun (WGS) entry which is preliminary data.</text>
</comment>
<accession>A0ABU3AFT1</accession>
<proteinExistence type="predicted"/>
<evidence type="ECO:0000313" key="1">
    <source>
        <dbReference type="EMBL" id="MDT0609026.1"/>
    </source>
</evidence>
<name>A0ABU3AFT1_9ACTN</name>
<dbReference type="EMBL" id="JAVRFH010000001">
    <property type="protein sequence ID" value="MDT0609026.1"/>
    <property type="molecule type" value="Genomic_DNA"/>
</dbReference>
<evidence type="ECO:0000313" key="2">
    <source>
        <dbReference type="Proteomes" id="UP001180724"/>
    </source>
</evidence>
<protein>
    <recommendedName>
        <fullName evidence="3">Phage protein</fullName>
    </recommendedName>
</protein>
<organism evidence="1 2">
    <name type="scientific">Streptomyces lancefieldiae</name>
    <dbReference type="NCBI Taxonomy" id="3075520"/>
    <lineage>
        <taxon>Bacteria</taxon>
        <taxon>Bacillati</taxon>
        <taxon>Actinomycetota</taxon>
        <taxon>Actinomycetes</taxon>
        <taxon>Kitasatosporales</taxon>
        <taxon>Streptomycetaceae</taxon>
        <taxon>Streptomyces</taxon>
    </lineage>
</organism>
<gene>
    <name evidence="1" type="ORF">RM812_02035</name>
</gene>
<reference evidence="1" key="1">
    <citation type="submission" date="2024-05" db="EMBL/GenBank/DDBJ databases">
        <title>30 novel species of actinomycetes from the DSMZ collection.</title>
        <authorList>
            <person name="Nouioui I."/>
        </authorList>
    </citation>
    <scope>NUCLEOTIDE SEQUENCE</scope>
    <source>
        <strain evidence="1">DSM 40712</strain>
    </source>
</reference>
<evidence type="ECO:0008006" key="3">
    <source>
        <dbReference type="Google" id="ProtNLM"/>
    </source>
</evidence>
<dbReference type="RefSeq" id="WP_311570602.1">
    <property type="nucleotide sequence ID" value="NZ_JAVRFH010000001.1"/>
</dbReference>